<proteinExistence type="inferred from homology"/>
<feature type="transmembrane region" description="Helical" evidence="7">
    <location>
        <begin position="6"/>
        <end position="28"/>
    </location>
</feature>
<comment type="subunit">
    <text evidence="7">PSII is composed of 1 copy each of membrane proteins PsbA, PsbB, PsbC, PsbD, PsbE, PsbF, PsbH, PsbI, PsbJ, PsbK, PsbL, PsbM, PsbT, PsbX, PsbY, PsbZ, Psb30/Ycf12, peripheral proteins of the oxygen-evolving complex and a large number of cofactors. It forms dimeric complexes.</text>
</comment>
<keyword evidence="2 7" id="KW-0602">Photosynthesis</keyword>
<evidence type="ECO:0000256" key="1">
    <source>
        <dbReference type="ARBA" id="ARBA00004167"/>
    </source>
</evidence>
<comment type="similarity">
    <text evidence="7">Belongs to the Psb30/Ycf12 family.</text>
</comment>
<dbReference type="GO" id="GO:0009535">
    <property type="term" value="C:chloroplast thylakoid membrane"/>
    <property type="evidence" value="ECO:0007669"/>
    <property type="project" value="UniProtKB-SubCell"/>
</dbReference>
<geneLocation type="chloroplast" evidence="8"/>
<keyword evidence="4 7" id="KW-1133">Transmembrane helix</keyword>
<dbReference type="InterPro" id="IPR010284">
    <property type="entry name" value="PSII_Ycf12_core-subunit"/>
</dbReference>
<comment type="subcellular location">
    <subcellularLocation>
        <location evidence="1">Membrane</location>
        <topology evidence="1">Single-pass membrane protein</topology>
    </subcellularLocation>
    <subcellularLocation>
        <location evidence="7">Plastid</location>
        <location evidence="7">Chloroplast thylakoid membrane</location>
        <topology evidence="7">Single-pass membrane protein</topology>
    </subcellularLocation>
</comment>
<evidence type="ECO:0000256" key="3">
    <source>
        <dbReference type="ARBA" id="ARBA00022692"/>
    </source>
</evidence>
<evidence type="ECO:0000256" key="7">
    <source>
        <dbReference type="HAMAP-Rule" id="MF_01329"/>
    </source>
</evidence>
<keyword evidence="3 7" id="KW-0812">Transmembrane</keyword>
<dbReference type="Pfam" id="PF05969">
    <property type="entry name" value="PSII_Ycf12"/>
    <property type="match status" value="1"/>
</dbReference>
<keyword evidence="8" id="KW-0934">Plastid</keyword>
<dbReference type="NCBIfam" id="NF010239">
    <property type="entry name" value="PRK13686.1"/>
    <property type="match status" value="1"/>
</dbReference>
<name>A0A0S2IBY9_9CHLO</name>
<evidence type="ECO:0000256" key="2">
    <source>
        <dbReference type="ARBA" id="ARBA00022531"/>
    </source>
</evidence>
<dbReference type="GO" id="GO:0009523">
    <property type="term" value="C:photosystem II"/>
    <property type="evidence" value="ECO:0007669"/>
    <property type="project" value="UniProtKB-KW"/>
</dbReference>
<evidence type="ECO:0000256" key="5">
    <source>
        <dbReference type="ARBA" id="ARBA00023136"/>
    </source>
</evidence>
<reference evidence="8" key="1">
    <citation type="journal article" date="2015" name="BMC Evol. Biol.">
        <title>Chloroplast phylogenomic analysis of chlorophyte green algae identifies a novel lineage sister to the Sphaeropleales (Chlorophyceae).</title>
        <authorList>
            <person name="Lemieux C."/>
            <person name="Vincent A.T."/>
            <person name="Labarre A."/>
            <person name="Otis C."/>
            <person name="Turmel M."/>
        </authorList>
    </citation>
    <scope>NUCLEOTIDE SEQUENCE</scope>
</reference>
<dbReference type="EMBL" id="KT624794">
    <property type="protein sequence ID" value="ALO21008.1"/>
    <property type="molecule type" value="Genomic_DNA"/>
</dbReference>
<gene>
    <name evidence="7 8" type="primary">ycf12</name>
    <name evidence="7" type="synonym">psb30</name>
</gene>
<dbReference type="AlphaFoldDB" id="A0A0S2IBY9"/>
<evidence type="ECO:0000313" key="8">
    <source>
        <dbReference type="EMBL" id="ALO21008.1"/>
    </source>
</evidence>
<accession>A0A0S2IBY9</accession>
<evidence type="ECO:0000256" key="6">
    <source>
        <dbReference type="ARBA" id="ARBA00023276"/>
    </source>
</evidence>
<keyword evidence="6 7" id="KW-0604">Photosystem II</keyword>
<comment type="function">
    <text evidence="7">A core subunit of photosystem II (PSII), probably helps stabilize the reaction center.</text>
</comment>
<organism evidence="8">
    <name type="scientific">Microglena monadina</name>
    <dbReference type="NCBI Taxonomy" id="47904"/>
    <lineage>
        <taxon>Eukaryota</taxon>
        <taxon>Viridiplantae</taxon>
        <taxon>Chlorophyta</taxon>
        <taxon>core chlorophytes</taxon>
        <taxon>Chlorophyceae</taxon>
        <taxon>CS clade</taxon>
        <taxon>Chlamydomonadales</taxon>
        <taxon>Chlamydomonadaceae</taxon>
        <taxon>Microglena</taxon>
    </lineage>
</organism>
<keyword evidence="7" id="KW-0793">Thylakoid</keyword>
<evidence type="ECO:0000256" key="4">
    <source>
        <dbReference type="ARBA" id="ARBA00022989"/>
    </source>
</evidence>
<keyword evidence="5 7" id="KW-0472">Membrane</keyword>
<dbReference type="HAMAP" id="MF_01329">
    <property type="entry name" value="PSII_Psb30_Ycf12"/>
    <property type="match status" value="1"/>
</dbReference>
<keyword evidence="8" id="KW-0150">Chloroplast</keyword>
<dbReference type="GO" id="GO:0015979">
    <property type="term" value="P:photosynthesis"/>
    <property type="evidence" value="ECO:0007669"/>
    <property type="project" value="UniProtKB-KW"/>
</dbReference>
<sequence length="33" mass="3386">MNLEIILQLASLILVVSAGPLVVILLSVRGGAL</sequence>
<protein>
    <recommendedName>
        <fullName evidence="7">Photosystem II reaction center protein Psb30</fullName>
    </recommendedName>
    <alternativeName>
        <fullName evidence="7">Photosystem II reaction center protein Ycf12</fullName>
    </alternativeName>
</protein>